<dbReference type="Proteomes" id="UP000219813">
    <property type="component" value="Chromosome 5"/>
</dbReference>
<dbReference type="GO" id="GO:0036159">
    <property type="term" value="P:inner dynein arm assembly"/>
    <property type="evidence" value="ECO:0007669"/>
    <property type="project" value="InterPro"/>
</dbReference>
<evidence type="ECO:0000313" key="5">
    <source>
        <dbReference type="EMBL" id="SBT87311.1"/>
    </source>
</evidence>
<keyword evidence="1 2" id="KW-0175">Coiled coil</keyword>
<organism evidence="4 6">
    <name type="scientific">Plasmodium malariae</name>
    <dbReference type="NCBI Taxonomy" id="5858"/>
    <lineage>
        <taxon>Eukaryota</taxon>
        <taxon>Sar</taxon>
        <taxon>Alveolata</taxon>
        <taxon>Apicomplexa</taxon>
        <taxon>Aconoidasida</taxon>
        <taxon>Haemosporida</taxon>
        <taxon>Plasmodiidae</taxon>
        <taxon>Plasmodium</taxon>
        <taxon>Plasmodium (Plasmodium)</taxon>
    </lineage>
</organism>
<feature type="coiled-coil region" evidence="2">
    <location>
        <begin position="209"/>
        <end position="414"/>
    </location>
</feature>
<gene>
    <name evidence="5" type="primary">PmUG01_05017300</name>
    <name evidence="4" type="ORF">PMALA_004090</name>
    <name evidence="5" type="ORF">PMUG01_05017300</name>
</gene>
<name>A0A1A8VTH4_PLAMA</name>
<dbReference type="InterPro" id="IPR033290">
    <property type="entry name" value="CCDC39"/>
</dbReference>
<sequence>MKKKKIKKKKSEAKGDNVDSEVNCKKYGEEKNCLLELSDQYNTTMISNSIDNTLENNDIKKFSEKLKRDNMDKKEKHINEEYDQRKPFKKNFVEALNDSCISLKDNVGLRNQNGKGVYKNEDSSSISKDKNNDDNDSSHDNSRNYSTNWDEEYYEKTLQGENDMSDISTDEILSGLETESGIDDDDISGMLEDAKNRGGQELIYENLNNNELSALSEEIRKKEKILEEENKNIWNLKNRFSKIEKFTNLKKKKMKDLKKSIEDKTKIEEEENAMCKNIEMKNVFLNKENKKLKEEREKNNEKIIKTQNDLVKCDNDIEEIKKKLMCKENELNEWFEKINKVQKEEYEIEKFRLIKDKEIEKLSYNLEKLCLENVESEKNLNTLKTKNMKLNIELQATVNDNEDIKKEKKDLLKKWKCIVDAINNRDHTVMKFEEYFRKYLNKEQKLKQKYEHITKNIDAQKSKNDQLNHKIKETKMALNILRKEETNVNNTWAKVLIERDLLNKDYDHAKFNFKEKLEEKKNLENSLTELTKTWENLLESSEESKKELHKEELKNVEKNELIKSSEHILNEQKNKLNNLITEIKLLDEEKFRLSQVLQKSKNEYTTLESEVLGTHIKIKQMKNNIKKIEQELERQKEILYKFDFQIQVLTKKLNVVSGNSTFEKKKENQKKILTLEKELSKHEDIFNTLNNEIKRINVELKSINMHRCDLKDQNLDIIQECEKFQLEIKSLENTVNNENKEKENIMLIELNLKIELDKLKGKFAKHLDNLNILKDQKRENLKIAKLNEQDMNAHIESLRNIMKNINDEIHKLNIQVYDKKSKCNNLELKLNGIIAMNKEQDDENVINEESANKHIYYKIKIEEDIIKLKEELKKLDEQVDKENNEIQKFQKTLNDILQTNKTFSDNIKCIDPQYKLLFKKKKKLNKKLNEINEEITQIEKNINDYNKKVKVAENQLDNVLLESKSMEEQINTLKENSQKMEYTINDIFIKIERASNQLKNLIGTNKKLPIFETTKKDMDNKDDNKSENISLEKKIFKQIQMESLKEKISFLFECLNNCKDNEFVKEILNVVEEAQ</sequence>
<keyword evidence="7" id="KW-1185">Reference proteome</keyword>
<evidence type="ECO:0000313" key="4">
    <source>
        <dbReference type="EMBL" id="SBS82638.1"/>
    </source>
</evidence>
<dbReference type="GeneID" id="39867215"/>
<reference evidence="6" key="2">
    <citation type="submission" date="2016-05" db="EMBL/GenBank/DDBJ databases">
        <authorList>
            <person name="Naeem Raeece"/>
        </authorList>
    </citation>
    <scope>NUCLEOTIDE SEQUENCE [LARGE SCALE GENOMIC DNA]</scope>
</reference>
<proteinExistence type="predicted"/>
<dbReference type="SUPFAM" id="SSF90257">
    <property type="entry name" value="Myosin rod fragments"/>
    <property type="match status" value="1"/>
</dbReference>
<dbReference type="PANTHER" id="PTHR18962">
    <property type="entry name" value="COILED-COIL DOMAIN-CONTAINING PROTEIN 39"/>
    <property type="match status" value="1"/>
</dbReference>
<dbReference type="Gene3D" id="1.10.287.1490">
    <property type="match status" value="1"/>
</dbReference>
<evidence type="ECO:0000256" key="1">
    <source>
        <dbReference type="ARBA" id="ARBA00023054"/>
    </source>
</evidence>
<dbReference type="GO" id="GO:0003341">
    <property type="term" value="P:cilium movement"/>
    <property type="evidence" value="ECO:0007669"/>
    <property type="project" value="InterPro"/>
</dbReference>
<dbReference type="KEGG" id="pmal:PMUG01_05017300"/>
<dbReference type="EMBL" id="LT594626">
    <property type="protein sequence ID" value="SBT87311.1"/>
    <property type="molecule type" value="Genomic_DNA"/>
</dbReference>
<dbReference type="PANTHER" id="PTHR18962:SF0">
    <property type="entry name" value="COILED-COIL DOMAIN-CONTAINING PROTEIN 39"/>
    <property type="match status" value="1"/>
</dbReference>
<dbReference type="OrthoDB" id="10259720at2759"/>
<accession>A0A1A8VTH4</accession>
<evidence type="ECO:0000313" key="6">
    <source>
        <dbReference type="Proteomes" id="UP000078597"/>
    </source>
</evidence>
<dbReference type="EMBL" id="FLQW01000219">
    <property type="protein sequence ID" value="SBS82638.1"/>
    <property type="molecule type" value="Genomic_DNA"/>
</dbReference>
<feature type="coiled-coil region" evidence="2">
    <location>
        <begin position="665"/>
        <end position="815"/>
    </location>
</feature>
<feature type="coiled-coil region" evidence="2">
    <location>
        <begin position="443"/>
        <end position="484"/>
    </location>
</feature>
<feature type="region of interest" description="Disordered" evidence="3">
    <location>
        <begin position="111"/>
        <end position="148"/>
    </location>
</feature>
<dbReference type="Proteomes" id="UP000078597">
    <property type="component" value="Unassembled WGS sequence"/>
</dbReference>
<evidence type="ECO:0000256" key="3">
    <source>
        <dbReference type="SAM" id="MobiDB-lite"/>
    </source>
</evidence>
<evidence type="ECO:0000256" key="2">
    <source>
        <dbReference type="SAM" id="Coils"/>
    </source>
</evidence>
<dbReference type="GO" id="GO:0060285">
    <property type="term" value="P:cilium-dependent cell motility"/>
    <property type="evidence" value="ECO:0007669"/>
    <property type="project" value="TreeGrafter"/>
</dbReference>
<dbReference type="VEuPathDB" id="PlasmoDB:PmUG01_05017300"/>
<evidence type="ECO:0000313" key="7">
    <source>
        <dbReference type="Proteomes" id="UP000219813"/>
    </source>
</evidence>
<feature type="compositionally biased region" description="Basic and acidic residues" evidence="3">
    <location>
        <begin position="118"/>
        <end position="142"/>
    </location>
</feature>
<dbReference type="Pfam" id="PF24161">
    <property type="entry name" value="CCDC39"/>
    <property type="match status" value="1"/>
</dbReference>
<protein>
    <submittedName>
        <fullName evidence="4">Uncharacterized protein</fullName>
    </submittedName>
</protein>
<dbReference type="AlphaFoldDB" id="A0A1A8VTH4"/>
<feature type="coiled-coil region" evidence="2">
    <location>
        <begin position="513"/>
        <end position="589"/>
    </location>
</feature>
<reference evidence="5 7" key="3">
    <citation type="submission" date="2016-06" db="EMBL/GenBank/DDBJ databases">
        <authorList>
            <consortium name="Pathogen Informatics"/>
        </authorList>
    </citation>
    <scope>NUCLEOTIDE SEQUENCE [LARGE SCALE GENOMIC DNA]</scope>
</reference>
<dbReference type="OMA" id="NINDEIH"/>
<reference evidence="4" key="1">
    <citation type="submission" date="2016-05" db="EMBL/GenBank/DDBJ databases">
        <authorList>
            <person name="Lavstsen T."/>
            <person name="Jespersen J.S."/>
        </authorList>
    </citation>
    <scope>NUCLEOTIDE SEQUENCE [LARGE SCALE GENOMIC DNA]</scope>
</reference>
<dbReference type="RefSeq" id="XP_028860320.1">
    <property type="nucleotide sequence ID" value="XM_029003368.1"/>
</dbReference>
<feature type="coiled-coil region" evidence="2">
    <location>
        <begin position="858"/>
        <end position="983"/>
    </location>
</feature>
<dbReference type="GO" id="GO:0005930">
    <property type="term" value="C:axoneme"/>
    <property type="evidence" value="ECO:0007669"/>
    <property type="project" value="InterPro"/>
</dbReference>